<name>A0A7C5LZQ2_9PROT</name>
<dbReference type="PANTHER" id="PTHR36113">
    <property type="entry name" value="LYASE, PUTATIVE-RELATED-RELATED"/>
    <property type="match status" value="1"/>
</dbReference>
<feature type="domain" description="VOC" evidence="1">
    <location>
        <begin position="3"/>
        <end position="124"/>
    </location>
</feature>
<protein>
    <submittedName>
        <fullName evidence="2">VOC family protein</fullName>
    </submittedName>
</protein>
<dbReference type="PANTHER" id="PTHR36113:SF1">
    <property type="entry name" value="GLYOXALASE_BLEOMYCIN RESISTANCE PROTEIN_DIOXYGENASE"/>
    <property type="match status" value="1"/>
</dbReference>
<dbReference type="CDD" id="cd06587">
    <property type="entry name" value="VOC"/>
    <property type="match status" value="1"/>
</dbReference>
<reference evidence="2" key="1">
    <citation type="journal article" date="2020" name="mSystems">
        <title>Genome- and Community-Level Interaction Insights into Carbon Utilization and Element Cycling Functions of Hydrothermarchaeota in Hydrothermal Sediment.</title>
        <authorList>
            <person name="Zhou Z."/>
            <person name="Liu Y."/>
            <person name="Xu W."/>
            <person name="Pan J."/>
            <person name="Luo Z.H."/>
            <person name="Li M."/>
        </authorList>
    </citation>
    <scope>NUCLEOTIDE SEQUENCE [LARGE SCALE GENOMIC DNA]</scope>
    <source>
        <strain evidence="2">HyVt-485</strain>
    </source>
</reference>
<evidence type="ECO:0000313" key="2">
    <source>
        <dbReference type="EMBL" id="HHL42648.1"/>
    </source>
</evidence>
<dbReference type="InterPro" id="IPR051332">
    <property type="entry name" value="Fosfomycin_Res_Enzymes"/>
</dbReference>
<sequence length="125" mass="14492">MAKFEHINITVSDLDKTADMLCTIFNWKIRWQGPSIHNGRTAHIGDDDEYIAIYAKDTPAPNPMNNYETANGLNHIGILVSDFDETEARIKDYGFETYSHQVYDPGRRFYFRDDDGIEYEVLSYT</sequence>
<dbReference type="InterPro" id="IPR029068">
    <property type="entry name" value="Glyas_Bleomycin-R_OHBP_Dase"/>
</dbReference>
<dbReference type="EMBL" id="DRMJ01000166">
    <property type="protein sequence ID" value="HHL42648.1"/>
    <property type="molecule type" value="Genomic_DNA"/>
</dbReference>
<dbReference type="InterPro" id="IPR004360">
    <property type="entry name" value="Glyas_Fos-R_dOase_dom"/>
</dbReference>
<accession>A0A7C5LZQ2</accession>
<proteinExistence type="predicted"/>
<dbReference type="Pfam" id="PF00903">
    <property type="entry name" value="Glyoxalase"/>
    <property type="match status" value="1"/>
</dbReference>
<dbReference type="PROSITE" id="PS51819">
    <property type="entry name" value="VOC"/>
    <property type="match status" value="1"/>
</dbReference>
<dbReference type="InterPro" id="IPR037523">
    <property type="entry name" value="VOC_core"/>
</dbReference>
<evidence type="ECO:0000259" key="1">
    <source>
        <dbReference type="PROSITE" id="PS51819"/>
    </source>
</evidence>
<dbReference type="AlphaFoldDB" id="A0A7C5LZQ2"/>
<organism evidence="2">
    <name type="scientific">Hellea balneolensis</name>
    <dbReference type="NCBI Taxonomy" id="287478"/>
    <lineage>
        <taxon>Bacteria</taxon>
        <taxon>Pseudomonadati</taxon>
        <taxon>Pseudomonadota</taxon>
        <taxon>Alphaproteobacteria</taxon>
        <taxon>Maricaulales</taxon>
        <taxon>Robiginitomaculaceae</taxon>
        <taxon>Hellea</taxon>
    </lineage>
</organism>
<dbReference type="SUPFAM" id="SSF54593">
    <property type="entry name" value="Glyoxalase/Bleomycin resistance protein/Dihydroxybiphenyl dioxygenase"/>
    <property type="match status" value="1"/>
</dbReference>
<comment type="caution">
    <text evidence="2">The sequence shown here is derived from an EMBL/GenBank/DDBJ whole genome shotgun (WGS) entry which is preliminary data.</text>
</comment>
<dbReference type="Proteomes" id="UP000885830">
    <property type="component" value="Unassembled WGS sequence"/>
</dbReference>
<dbReference type="Gene3D" id="3.10.180.10">
    <property type="entry name" value="2,3-Dihydroxybiphenyl 1,2-Dioxygenase, domain 1"/>
    <property type="match status" value="1"/>
</dbReference>
<gene>
    <name evidence="2" type="ORF">ENJ42_03435</name>
</gene>